<name>A0A328VP23_9CHLR</name>
<evidence type="ECO:0000313" key="1">
    <source>
        <dbReference type="EMBL" id="RAQ97423.1"/>
    </source>
</evidence>
<evidence type="ECO:0000313" key="2">
    <source>
        <dbReference type="Proteomes" id="UP000248706"/>
    </source>
</evidence>
<organism evidence="1 2">
    <name type="scientific">Thermogemmatispora tikiterensis</name>
    <dbReference type="NCBI Taxonomy" id="1825093"/>
    <lineage>
        <taxon>Bacteria</taxon>
        <taxon>Bacillati</taxon>
        <taxon>Chloroflexota</taxon>
        <taxon>Ktedonobacteria</taxon>
        <taxon>Thermogemmatisporales</taxon>
        <taxon>Thermogemmatisporaceae</taxon>
        <taxon>Thermogemmatispora</taxon>
    </lineage>
</organism>
<accession>A0A328VP23</accession>
<sequence>MASPSQAGWLMLILRRSARLCSSTSRHLVFAKRAVSGAGSWQHFPWSLLLFLAEQQPQSDNHVDLAEPFSYLPVAILRH</sequence>
<dbReference type="Proteomes" id="UP000248706">
    <property type="component" value="Unassembled WGS sequence"/>
</dbReference>
<dbReference type="AlphaFoldDB" id="A0A328VP23"/>
<proteinExistence type="predicted"/>
<gene>
    <name evidence="1" type="ORF">A4R35_17935</name>
</gene>
<protein>
    <submittedName>
        <fullName evidence="1">Uncharacterized protein</fullName>
    </submittedName>
</protein>
<keyword evidence="2" id="KW-1185">Reference proteome</keyword>
<reference evidence="1 2" key="1">
    <citation type="submission" date="2016-08" db="EMBL/GenBank/DDBJ databases">
        <title>Analysis of Carbohydrate Active Enzymes in Thermogemmatispora T81 Reveals Carbohydrate Degradation Ability.</title>
        <authorList>
            <person name="Tomazini A."/>
            <person name="Lal S."/>
            <person name="Stott M."/>
            <person name="Henrissat B."/>
            <person name="Polikarpov I."/>
            <person name="Sparling R."/>
            <person name="Levin D.B."/>
        </authorList>
    </citation>
    <scope>NUCLEOTIDE SEQUENCE [LARGE SCALE GENOMIC DNA]</scope>
    <source>
        <strain evidence="1 2">T81</strain>
    </source>
</reference>
<dbReference type="EMBL" id="MCIF01000002">
    <property type="protein sequence ID" value="RAQ97423.1"/>
    <property type="molecule type" value="Genomic_DNA"/>
</dbReference>
<comment type="caution">
    <text evidence="1">The sequence shown here is derived from an EMBL/GenBank/DDBJ whole genome shotgun (WGS) entry which is preliminary data.</text>
</comment>